<comment type="caution">
    <text evidence="2">The sequence shown here is derived from an EMBL/GenBank/DDBJ whole genome shotgun (WGS) entry which is preliminary data.</text>
</comment>
<dbReference type="EMBL" id="JASPKY010000575">
    <property type="protein sequence ID" value="KAK9692614.1"/>
    <property type="molecule type" value="Genomic_DNA"/>
</dbReference>
<protein>
    <submittedName>
        <fullName evidence="2">Uncharacterized protein</fullName>
    </submittedName>
</protein>
<evidence type="ECO:0000256" key="1">
    <source>
        <dbReference type="SAM" id="MobiDB-lite"/>
    </source>
</evidence>
<evidence type="ECO:0000313" key="3">
    <source>
        <dbReference type="Proteomes" id="UP001458880"/>
    </source>
</evidence>
<name>A0AAW1IS75_POPJA</name>
<feature type="compositionally biased region" description="Acidic residues" evidence="1">
    <location>
        <begin position="19"/>
        <end position="28"/>
    </location>
</feature>
<organism evidence="2 3">
    <name type="scientific">Popillia japonica</name>
    <name type="common">Japanese beetle</name>
    <dbReference type="NCBI Taxonomy" id="7064"/>
    <lineage>
        <taxon>Eukaryota</taxon>
        <taxon>Metazoa</taxon>
        <taxon>Ecdysozoa</taxon>
        <taxon>Arthropoda</taxon>
        <taxon>Hexapoda</taxon>
        <taxon>Insecta</taxon>
        <taxon>Pterygota</taxon>
        <taxon>Neoptera</taxon>
        <taxon>Endopterygota</taxon>
        <taxon>Coleoptera</taxon>
        <taxon>Polyphaga</taxon>
        <taxon>Scarabaeiformia</taxon>
        <taxon>Scarabaeidae</taxon>
        <taxon>Rutelinae</taxon>
        <taxon>Popillia</taxon>
    </lineage>
</organism>
<accession>A0AAW1IS75</accession>
<reference evidence="2 3" key="1">
    <citation type="journal article" date="2024" name="BMC Genomics">
        <title>De novo assembly and annotation of Popillia japonica's genome with initial clues to its potential as an invasive pest.</title>
        <authorList>
            <person name="Cucini C."/>
            <person name="Boschi S."/>
            <person name="Funari R."/>
            <person name="Cardaioli E."/>
            <person name="Iannotti N."/>
            <person name="Marturano G."/>
            <person name="Paoli F."/>
            <person name="Bruttini M."/>
            <person name="Carapelli A."/>
            <person name="Frati F."/>
            <person name="Nardi F."/>
        </authorList>
    </citation>
    <scope>NUCLEOTIDE SEQUENCE [LARGE SCALE GENOMIC DNA]</scope>
    <source>
        <strain evidence="2">DMR45628</strain>
    </source>
</reference>
<keyword evidence="3" id="KW-1185">Reference proteome</keyword>
<proteinExistence type="predicted"/>
<dbReference type="AlphaFoldDB" id="A0AAW1IS75"/>
<dbReference type="Proteomes" id="UP001458880">
    <property type="component" value="Unassembled WGS sequence"/>
</dbReference>
<gene>
    <name evidence="2" type="ORF">QE152_g35048</name>
</gene>
<evidence type="ECO:0000313" key="2">
    <source>
        <dbReference type="EMBL" id="KAK9692614.1"/>
    </source>
</evidence>
<sequence>MNIAYEDINIESPDSNVLTDEDLGEEDEGDRHEEPCGEPSYEKGQISPNITLLAENLDFAESMIKYFGCHSCEQSLPRQESKEECEGHLSMNLEKHSPIDKHDPPILT</sequence>
<feature type="region of interest" description="Disordered" evidence="1">
    <location>
        <begin position="77"/>
        <end position="108"/>
    </location>
</feature>
<feature type="region of interest" description="Disordered" evidence="1">
    <location>
        <begin position="1"/>
        <end position="45"/>
    </location>
</feature>
<feature type="compositionally biased region" description="Basic and acidic residues" evidence="1">
    <location>
        <begin position="79"/>
        <end position="108"/>
    </location>
</feature>